<feature type="region of interest" description="Disordered" evidence="1">
    <location>
        <begin position="1"/>
        <end position="22"/>
    </location>
</feature>
<dbReference type="OrthoDB" id="303614at2759"/>
<organism evidence="3 4">
    <name type="scientific">Saprolegnia parasitica (strain CBS 223.65)</name>
    <dbReference type="NCBI Taxonomy" id="695850"/>
    <lineage>
        <taxon>Eukaryota</taxon>
        <taxon>Sar</taxon>
        <taxon>Stramenopiles</taxon>
        <taxon>Oomycota</taxon>
        <taxon>Saprolegniomycetes</taxon>
        <taxon>Saprolegniales</taxon>
        <taxon>Saprolegniaceae</taxon>
        <taxon>Saprolegnia</taxon>
    </lineage>
</organism>
<reference evidence="3 4" key="1">
    <citation type="journal article" date="2013" name="PLoS Genet.">
        <title>Distinctive expansion of potential virulence genes in the genome of the oomycete fish pathogen Saprolegnia parasitica.</title>
        <authorList>
            <person name="Jiang R.H."/>
            <person name="de Bruijn I."/>
            <person name="Haas B.J."/>
            <person name="Belmonte R."/>
            <person name="Lobach L."/>
            <person name="Christie J."/>
            <person name="van den Ackerveken G."/>
            <person name="Bottin A."/>
            <person name="Bulone V."/>
            <person name="Diaz-Moreno S.M."/>
            <person name="Dumas B."/>
            <person name="Fan L."/>
            <person name="Gaulin E."/>
            <person name="Govers F."/>
            <person name="Grenville-Briggs L.J."/>
            <person name="Horner N.R."/>
            <person name="Levin J.Z."/>
            <person name="Mammella M."/>
            <person name="Meijer H.J."/>
            <person name="Morris P."/>
            <person name="Nusbaum C."/>
            <person name="Oome S."/>
            <person name="Phillips A.J."/>
            <person name="van Rooyen D."/>
            <person name="Rzeszutek E."/>
            <person name="Saraiva M."/>
            <person name="Secombes C.J."/>
            <person name="Seidl M.F."/>
            <person name="Snel B."/>
            <person name="Stassen J.H."/>
            <person name="Sykes S."/>
            <person name="Tripathy S."/>
            <person name="van den Berg H."/>
            <person name="Vega-Arreguin J.C."/>
            <person name="Wawra S."/>
            <person name="Young S.K."/>
            <person name="Zeng Q."/>
            <person name="Dieguez-Uribeondo J."/>
            <person name="Russ C."/>
            <person name="Tyler B.M."/>
            <person name="van West P."/>
        </authorList>
    </citation>
    <scope>NUCLEOTIDE SEQUENCE [LARGE SCALE GENOMIC DNA]</scope>
    <source>
        <strain evidence="3 4">CBS 223.65</strain>
    </source>
</reference>
<protein>
    <recommendedName>
        <fullName evidence="2">GAF domain-containing protein</fullName>
    </recommendedName>
</protein>
<dbReference type="Gene3D" id="3.30.450.40">
    <property type="match status" value="2"/>
</dbReference>
<dbReference type="Pfam" id="PF01590">
    <property type="entry name" value="GAF"/>
    <property type="match status" value="2"/>
</dbReference>
<proteinExistence type="predicted"/>
<feature type="region of interest" description="Disordered" evidence="1">
    <location>
        <begin position="212"/>
        <end position="253"/>
    </location>
</feature>
<dbReference type="EMBL" id="KK583199">
    <property type="protein sequence ID" value="KDO31030.1"/>
    <property type="molecule type" value="Genomic_DNA"/>
</dbReference>
<dbReference type="GeneID" id="24126677"/>
<accession>A0A067CP56</accession>
<dbReference type="PANTHER" id="PTHR43102">
    <property type="entry name" value="SLR1143 PROTEIN"/>
    <property type="match status" value="1"/>
</dbReference>
<dbReference type="Proteomes" id="UP000030745">
    <property type="component" value="Unassembled WGS sequence"/>
</dbReference>
<feature type="domain" description="GAF" evidence="2">
    <location>
        <begin position="81"/>
        <end position="221"/>
    </location>
</feature>
<keyword evidence="4" id="KW-1185">Reference proteome</keyword>
<evidence type="ECO:0000259" key="2">
    <source>
        <dbReference type="SMART" id="SM00065"/>
    </source>
</evidence>
<evidence type="ECO:0000313" key="4">
    <source>
        <dbReference type="Proteomes" id="UP000030745"/>
    </source>
</evidence>
<gene>
    <name evidence="3" type="ORF">SPRG_04217</name>
</gene>
<name>A0A067CP56_SAPPC</name>
<evidence type="ECO:0000256" key="1">
    <source>
        <dbReference type="SAM" id="MobiDB-lite"/>
    </source>
</evidence>
<dbReference type="KEGG" id="spar:SPRG_04217"/>
<dbReference type="InterPro" id="IPR029016">
    <property type="entry name" value="GAF-like_dom_sf"/>
</dbReference>
<dbReference type="SUPFAM" id="SSF55781">
    <property type="entry name" value="GAF domain-like"/>
    <property type="match status" value="2"/>
</dbReference>
<dbReference type="RefSeq" id="XP_012198207.1">
    <property type="nucleotide sequence ID" value="XM_012342817.1"/>
</dbReference>
<evidence type="ECO:0000313" key="3">
    <source>
        <dbReference type="EMBL" id="KDO31030.1"/>
    </source>
</evidence>
<dbReference type="VEuPathDB" id="FungiDB:SPRG_04217"/>
<sequence>MLPMAEMVSPQSPPRKISNEDSSIHYSDDLQKSEHYSYYPAAASIDEASTAWHFPWAPPPMLPNDDDRVMELESYGVLDTPNEHVFDVLVSMATKALRCPIGGVSLIDKHRQWCKASIGLAQTVIPRNVAFCAHTIASTKPLVVLDTSLDKRFYQNPLVTGPANIQFYAGAPIVNGNGTVLGTVFVYGHRPQTSCDTQVLKKLARMAMNHLDDRKQSMQRARPARSRSQAQPRTTSVPRHTTSGHHPATMMMDRSPADEYDARREAMRLLDILDTPPEVIFDRVCSLATQLLHCSVAGVSLIDDDKQWFKAHVGNVDLSHVATFCAHTIAARKTTVVVDTLEDTRFRKNPLVRGSHIRFFAAVPIYTPDEHVIGTVFVMDTSPRTHATVDVNSLQRLARVAMLHLAPRVQYKIMPVLDYSSFVDEHAQVYSTDRDAMTGKAKGTNGFEKLRLKFLSTVFKRQPSNQHAPMY</sequence>
<dbReference type="STRING" id="695850.A0A067CP56"/>
<dbReference type="AlphaFoldDB" id="A0A067CP56"/>
<dbReference type="OMA" id="WCKASIG"/>
<dbReference type="PANTHER" id="PTHR43102:SF2">
    <property type="entry name" value="GAF DOMAIN-CONTAINING PROTEIN"/>
    <property type="match status" value="1"/>
</dbReference>
<dbReference type="SMART" id="SM00065">
    <property type="entry name" value="GAF"/>
    <property type="match status" value="2"/>
</dbReference>
<feature type="domain" description="GAF" evidence="2">
    <location>
        <begin position="276"/>
        <end position="415"/>
    </location>
</feature>
<dbReference type="InterPro" id="IPR003018">
    <property type="entry name" value="GAF"/>
</dbReference>